<name>A0ABW1R3I1_9ACTN</name>
<feature type="compositionally biased region" description="Basic and acidic residues" evidence="1">
    <location>
        <begin position="1"/>
        <end position="15"/>
    </location>
</feature>
<gene>
    <name evidence="2" type="ORF">ACFPWU_14585</name>
</gene>
<evidence type="ECO:0000313" key="2">
    <source>
        <dbReference type="EMBL" id="MFC6154891.1"/>
    </source>
</evidence>
<comment type="caution">
    <text evidence="2">The sequence shown here is derived from an EMBL/GenBank/DDBJ whole genome shotgun (WGS) entry which is preliminary data.</text>
</comment>
<proteinExistence type="predicted"/>
<dbReference type="EMBL" id="JBHSQI010000009">
    <property type="protein sequence ID" value="MFC6154891.1"/>
    <property type="molecule type" value="Genomic_DNA"/>
</dbReference>
<feature type="region of interest" description="Disordered" evidence="1">
    <location>
        <begin position="1"/>
        <end position="26"/>
    </location>
</feature>
<evidence type="ECO:0000313" key="3">
    <source>
        <dbReference type="Proteomes" id="UP001596098"/>
    </source>
</evidence>
<sequence length="264" mass="27223">MTHTDPTDTDLRLVDRFGPAPTGPDDDVLTAARRQLQEHTAAARRTHAPRRRTARVGGALVGTLAVGFAGVAAATGDLALGYDSFSAVFSHWGDDSEAGSTGPATATRAATLPGPDGTVFSVMTTPGDARCYTSVLETAASAAQPQPTSFVPTSDNFCTSDPDGEGWSGGAFKLDGTSFAYDIPGVDLSPEYGLAGYTGNAGDAVRVEVVTPDDTTYPSVLVDGMFWGWFPAEEAGYVVGYAEDGSVVGRDYAGRGNVPGAPES</sequence>
<reference evidence="3" key="1">
    <citation type="journal article" date="2019" name="Int. J. Syst. Evol. Microbiol.">
        <title>The Global Catalogue of Microorganisms (GCM) 10K type strain sequencing project: providing services to taxonomists for standard genome sequencing and annotation.</title>
        <authorList>
            <consortium name="The Broad Institute Genomics Platform"/>
            <consortium name="The Broad Institute Genome Sequencing Center for Infectious Disease"/>
            <person name="Wu L."/>
            <person name="Ma J."/>
        </authorList>
    </citation>
    <scope>NUCLEOTIDE SEQUENCE [LARGE SCALE GENOMIC DNA]</scope>
    <source>
        <strain evidence="3">DFY28</strain>
    </source>
</reference>
<keyword evidence="3" id="KW-1185">Reference proteome</keyword>
<dbReference type="RefSeq" id="WP_128222013.1">
    <property type="nucleotide sequence ID" value="NZ_CP034929.1"/>
</dbReference>
<accession>A0ABW1R3I1</accession>
<dbReference type="Proteomes" id="UP001596098">
    <property type="component" value="Unassembled WGS sequence"/>
</dbReference>
<organism evidence="2 3">
    <name type="scientific">Nocardioides yefusunii</name>
    <dbReference type="NCBI Taxonomy" id="2500546"/>
    <lineage>
        <taxon>Bacteria</taxon>
        <taxon>Bacillati</taxon>
        <taxon>Actinomycetota</taxon>
        <taxon>Actinomycetes</taxon>
        <taxon>Propionibacteriales</taxon>
        <taxon>Nocardioidaceae</taxon>
        <taxon>Nocardioides</taxon>
    </lineage>
</organism>
<evidence type="ECO:0000256" key="1">
    <source>
        <dbReference type="SAM" id="MobiDB-lite"/>
    </source>
</evidence>
<protein>
    <submittedName>
        <fullName evidence="2">Uncharacterized protein</fullName>
    </submittedName>
</protein>